<proteinExistence type="inferred from homology"/>
<evidence type="ECO:0000313" key="5">
    <source>
        <dbReference type="EMBL" id="RZF48661.1"/>
    </source>
</evidence>
<dbReference type="SMR" id="A0A482XVH6"/>
<dbReference type="PANTHER" id="PTHR21349">
    <property type="entry name" value="50S RIBOSOMAL PROTEIN L21"/>
    <property type="match status" value="1"/>
</dbReference>
<name>A0A482XVH6_LAOST</name>
<dbReference type="InterPro" id="IPR036164">
    <property type="entry name" value="bL21-like_sf"/>
</dbReference>
<dbReference type="STRING" id="195883.A0A482XVH6"/>
<dbReference type="OrthoDB" id="5994at2759"/>
<dbReference type="FunCoup" id="A0A482XVH6">
    <property type="interactions" value="454"/>
</dbReference>
<reference evidence="5 6" key="1">
    <citation type="journal article" date="2017" name="Gigascience">
        <title>Genome sequence of the small brown planthopper, Laodelphax striatellus.</title>
        <authorList>
            <person name="Zhu J."/>
            <person name="Jiang F."/>
            <person name="Wang X."/>
            <person name="Yang P."/>
            <person name="Bao Y."/>
            <person name="Zhao W."/>
            <person name="Wang W."/>
            <person name="Lu H."/>
            <person name="Wang Q."/>
            <person name="Cui N."/>
            <person name="Li J."/>
            <person name="Chen X."/>
            <person name="Luo L."/>
            <person name="Yu J."/>
            <person name="Kang L."/>
            <person name="Cui F."/>
        </authorList>
    </citation>
    <scope>NUCLEOTIDE SEQUENCE [LARGE SCALE GENOMIC DNA]</scope>
    <source>
        <strain evidence="5">Lst14</strain>
    </source>
</reference>
<gene>
    <name evidence="5" type="ORF">LSTR_LSTR010751</name>
</gene>
<keyword evidence="6" id="KW-1185">Reference proteome</keyword>
<dbReference type="InParanoid" id="A0A482XVH6"/>
<protein>
    <recommendedName>
        <fullName evidence="4">Large ribosomal subunit protein bL21m</fullName>
    </recommendedName>
</protein>
<evidence type="ECO:0000256" key="4">
    <source>
        <dbReference type="ARBA" id="ARBA00044129"/>
    </source>
</evidence>
<dbReference type="Proteomes" id="UP000291343">
    <property type="component" value="Unassembled WGS sequence"/>
</dbReference>
<dbReference type="PANTHER" id="PTHR21349:SF0">
    <property type="entry name" value="LARGE RIBOSOMAL SUBUNIT PROTEIN BL21M"/>
    <property type="match status" value="1"/>
</dbReference>
<dbReference type="GO" id="GO:0006412">
    <property type="term" value="P:translation"/>
    <property type="evidence" value="ECO:0007669"/>
    <property type="project" value="InterPro"/>
</dbReference>
<dbReference type="EMBL" id="QKKF02001335">
    <property type="protein sequence ID" value="RZF48661.1"/>
    <property type="molecule type" value="Genomic_DNA"/>
</dbReference>
<evidence type="ECO:0000256" key="3">
    <source>
        <dbReference type="ARBA" id="ARBA00023274"/>
    </source>
</evidence>
<dbReference type="NCBIfam" id="TIGR00061">
    <property type="entry name" value="L21"/>
    <property type="match status" value="1"/>
</dbReference>
<dbReference type="Pfam" id="PF00829">
    <property type="entry name" value="Ribosomal_L21p"/>
    <property type="match status" value="1"/>
</dbReference>
<dbReference type="SUPFAM" id="SSF141091">
    <property type="entry name" value="L21p-like"/>
    <property type="match status" value="1"/>
</dbReference>
<evidence type="ECO:0000256" key="2">
    <source>
        <dbReference type="ARBA" id="ARBA00022980"/>
    </source>
</evidence>
<dbReference type="GO" id="GO:0003735">
    <property type="term" value="F:structural constituent of ribosome"/>
    <property type="evidence" value="ECO:0007669"/>
    <property type="project" value="InterPro"/>
</dbReference>
<organism evidence="5 6">
    <name type="scientific">Laodelphax striatellus</name>
    <name type="common">Small brown planthopper</name>
    <name type="synonym">Delphax striatella</name>
    <dbReference type="NCBI Taxonomy" id="195883"/>
    <lineage>
        <taxon>Eukaryota</taxon>
        <taxon>Metazoa</taxon>
        <taxon>Ecdysozoa</taxon>
        <taxon>Arthropoda</taxon>
        <taxon>Hexapoda</taxon>
        <taxon>Insecta</taxon>
        <taxon>Pterygota</taxon>
        <taxon>Neoptera</taxon>
        <taxon>Paraneoptera</taxon>
        <taxon>Hemiptera</taxon>
        <taxon>Auchenorrhyncha</taxon>
        <taxon>Fulgoroidea</taxon>
        <taxon>Delphacidae</taxon>
        <taxon>Criomorphinae</taxon>
        <taxon>Laodelphax</taxon>
    </lineage>
</organism>
<evidence type="ECO:0000313" key="6">
    <source>
        <dbReference type="Proteomes" id="UP000291343"/>
    </source>
</evidence>
<comment type="similarity">
    <text evidence="1">Belongs to the bacterial ribosomal protein bL21 family.</text>
</comment>
<dbReference type="InterPro" id="IPR001787">
    <property type="entry name" value="Ribosomal_bL21"/>
</dbReference>
<comment type="caution">
    <text evidence="5">The sequence shown here is derived from an EMBL/GenBank/DDBJ whole genome shotgun (WGS) entry which is preliminary data.</text>
</comment>
<evidence type="ECO:0000256" key="1">
    <source>
        <dbReference type="ARBA" id="ARBA00008563"/>
    </source>
</evidence>
<accession>A0A482XVH6</accession>
<dbReference type="AlphaFoldDB" id="A0A482XVH6"/>
<keyword evidence="3" id="KW-0687">Ribonucleoprotein</keyword>
<dbReference type="GO" id="GO:0005762">
    <property type="term" value="C:mitochondrial large ribosomal subunit"/>
    <property type="evidence" value="ECO:0007669"/>
    <property type="project" value="TreeGrafter"/>
</dbReference>
<sequence>MALTLVRICTRSLIKPIRSSIVCNPKIFPERSCVKKLHGTKASLFPSTSGQSFTPVKQEVLTDDLSKEEKRFADETIALVNEQIKENKEGRLFAVIHVAGKQFKVTSEDIIVIHGHWDPKPGNEIEFEKVLAVGAKDFSLIGRPVLPLGLVTVKGTVVEKDLSHTKTHFILVRRKQHRRINFIRSEHTMVRINEIKIKGEVGAIENEEGVRRIEH</sequence>
<keyword evidence="2" id="KW-0689">Ribosomal protein</keyword>
<dbReference type="GO" id="GO:0003723">
    <property type="term" value="F:RNA binding"/>
    <property type="evidence" value="ECO:0007669"/>
    <property type="project" value="InterPro"/>
</dbReference>
<dbReference type="InterPro" id="IPR028909">
    <property type="entry name" value="bL21-like"/>
</dbReference>